<feature type="non-terminal residue" evidence="1">
    <location>
        <position position="1"/>
    </location>
</feature>
<dbReference type="EMBL" id="MU796246">
    <property type="protein sequence ID" value="KAJ3804157.1"/>
    <property type="molecule type" value="Genomic_DNA"/>
</dbReference>
<feature type="non-terminal residue" evidence="1">
    <location>
        <position position="111"/>
    </location>
</feature>
<sequence length="111" mass="12750">IIADIARHEFPATSLWKIHLTAGRILPGDFPLFMDHPYRFPTLESLLPHLLAYFSVLASCARSSGKPDISFTLMNGSYSYTESLVEMTTEFKWSDVLGYHIQYMSKRQDEM</sequence>
<comment type="caution">
    <text evidence="1">The sequence shown here is derived from an EMBL/GenBank/DDBJ whole genome shotgun (WGS) entry which is preliminary data.</text>
</comment>
<name>A0ACC1THQ1_9AGAR</name>
<proteinExistence type="predicted"/>
<evidence type="ECO:0000313" key="1">
    <source>
        <dbReference type="EMBL" id="KAJ3804157.1"/>
    </source>
</evidence>
<gene>
    <name evidence="1" type="ORF">F5876DRAFT_15897</name>
</gene>
<dbReference type="Proteomes" id="UP001163835">
    <property type="component" value="Unassembled WGS sequence"/>
</dbReference>
<accession>A0ACC1THQ1</accession>
<keyword evidence="2" id="KW-1185">Reference proteome</keyword>
<reference evidence="1" key="1">
    <citation type="submission" date="2022-09" db="EMBL/GenBank/DDBJ databases">
        <title>A Global Phylogenomic Analysis of the Shiitake Genus Lentinula.</title>
        <authorList>
            <consortium name="DOE Joint Genome Institute"/>
            <person name="Sierra-Patev S."/>
            <person name="Min B."/>
            <person name="Naranjo-Ortiz M."/>
            <person name="Looney B."/>
            <person name="Konkel Z."/>
            <person name="Slot J.C."/>
            <person name="Sakamoto Y."/>
            <person name="Steenwyk J.L."/>
            <person name="Rokas A."/>
            <person name="Carro J."/>
            <person name="Camarero S."/>
            <person name="Ferreira P."/>
            <person name="Molpeceres G."/>
            <person name="Ruiz-Duenas F.J."/>
            <person name="Serrano A."/>
            <person name="Henrissat B."/>
            <person name="Drula E."/>
            <person name="Hughes K.W."/>
            <person name="Mata J.L."/>
            <person name="Ishikawa N.K."/>
            <person name="Vargas-Isla R."/>
            <person name="Ushijima S."/>
            <person name="Smith C.A."/>
            <person name="Ahrendt S."/>
            <person name="Andreopoulos W."/>
            <person name="He G."/>
            <person name="Labutti K."/>
            <person name="Lipzen A."/>
            <person name="Ng V."/>
            <person name="Riley R."/>
            <person name="Sandor L."/>
            <person name="Barry K."/>
            <person name="Martinez A.T."/>
            <person name="Xiao Y."/>
            <person name="Gibbons J.G."/>
            <person name="Terashima K."/>
            <person name="Grigoriev I.V."/>
            <person name="Hibbett D.S."/>
        </authorList>
    </citation>
    <scope>NUCLEOTIDE SEQUENCE</scope>
    <source>
        <strain evidence="1">TMI1499</strain>
    </source>
</reference>
<protein>
    <submittedName>
        <fullName evidence="1">Uncharacterized protein</fullName>
    </submittedName>
</protein>
<evidence type="ECO:0000313" key="2">
    <source>
        <dbReference type="Proteomes" id="UP001163835"/>
    </source>
</evidence>
<organism evidence="1 2">
    <name type="scientific">Lentinula aff. lateritia</name>
    <dbReference type="NCBI Taxonomy" id="2804960"/>
    <lineage>
        <taxon>Eukaryota</taxon>
        <taxon>Fungi</taxon>
        <taxon>Dikarya</taxon>
        <taxon>Basidiomycota</taxon>
        <taxon>Agaricomycotina</taxon>
        <taxon>Agaricomycetes</taxon>
        <taxon>Agaricomycetidae</taxon>
        <taxon>Agaricales</taxon>
        <taxon>Marasmiineae</taxon>
        <taxon>Omphalotaceae</taxon>
        <taxon>Lentinula</taxon>
    </lineage>
</organism>